<comment type="caution">
    <text evidence="2">The sequence shown here is derived from an EMBL/GenBank/DDBJ whole genome shotgun (WGS) entry which is preliminary data.</text>
</comment>
<dbReference type="Gene3D" id="3.30.420.10">
    <property type="entry name" value="Ribonuclease H-like superfamily/Ribonuclease H"/>
    <property type="match status" value="1"/>
</dbReference>
<name>A0AAV7TU66_PLEWA</name>
<accession>A0AAV7TU66</accession>
<dbReference type="AlphaFoldDB" id="A0AAV7TU66"/>
<feature type="compositionally biased region" description="Basic and acidic residues" evidence="1">
    <location>
        <begin position="223"/>
        <end position="255"/>
    </location>
</feature>
<dbReference type="Proteomes" id="UP001066276">
    <property type="component" value="Chromosome 3_2"/>
</dbReference>
<organism evidence="2 3">
    <name type="scientific">Pleurodeles waltl</name>
    <name type="common">Iberian ribbed newt</name>
    <dbReference type="NCBI Taxonomy" id="8319"/>
    <lineage>
        <taxon>Eukaryota</taxon>
        <taxon>Metazoa</taxon>
        <taxon>Chordata</taxon>
        <taxon>Craniata</taxon>
        <taxon>Vertebrata</taxon>
        <taxon>Euteleostomi</taxon>
        <taxon>Amphibia</taxon>
        <taxon>Batrachia</taxon>
        <taxon>Caudata</taxon>
        <taxon>Salamandroidea</taxon>
        <taxon>Salamandridae</taxon>
        <taxon>Pleurodelinae</taxon>
        <taxon>Pleurodeles</taxon>
    </lineage>
</organism>
<dbReference type="GO" id="GO:0003676">
    <property type="term" value="F:nucleic acid binding"/>
    <property type="evidence" value="ECO:0007669"/>
    <property type="project" value="InterPro"/>
</dbReference>
<evidence type="ECO:0000313" key="3">
    <source>
        <dbReference type="Proteomes" id="UP001066276"/>
    </source>
</evidence>
<keyword evidence="3" id="KW-1185">Reference proteome</keyword>
<reference evidence="2" key="1">
    <citation type="journal article" date="2022" name="bioRxiv">
        <title>Sequencing and chromosome-scale assembly of the giantPleurodeles waltlgenome.</title>
        <authorList>
            <person name="Brown T."/>
            <person name="Elewa A."/>
            <person name="Iarovenko S."/>
            <person name="Subramanian E."/>
            <person name="Araus A.J."/>
            <person name="Petzold A."/>
            <person name="Susuki M."/>
            <person name="Suzuki K.-i.T."/>
            <person name="Hayashi T."/>
            <person name="Toyoda A."/>
            <person name="Oliveira C."/>
            <person name="Osipova E."/>
            <person name="Leigh N.D."/>
            <person name="Simon A."/>
            <person name="Yun M.H."/>
        </authorList>
    </citation>
    <scope>NUCLEOTIDE SEQUENCE</scope>
    <source>
        <strain evidence="2">20211129_DDA</strain>
        <tissue evidence="2">Liver</tissue>
    </source>
</reference>
<dbReference type="InterPro" id="IPR012337">
    <property type="entry name" value="RNaseH-like_sf"/>
</dbReference>
<sequence length="614" mass="67990">MPVAEVRRLYTDLTATYRRLVQFVMQTLNTSPARAAPAEQHAVAPGINPATVHSIMGKVPAKREETLFWLAQKINTLVAVFPHTGPQDKHRILTMCLPFGMVPTVKHCNTWGTVFAALYTTAHGTPTLANLPEVLKQIRGEYGAAPALDLGMQLMGNFATVSSIILSNLKGEAVALAVSMRLRDVPQLDQKRELPKIIADTYSSIGRDSLGARPQKPQFQGKIIKDNSKQQPEGNKKRWEKKQQTPKKERGESPRAETPQTRYNLRNRDNLKTPDRYQYTDTRQSRSFQDSSEKRNERGGRSERRTEYVKPRQESQRSSEVSVKKEEKPIQQKQQFKKKKVTAVSVRHATQEEGSLEEQDVGTSTGRQRGRGHNGSPESSRSSGGETVPIGYKSHLYSAAEQRFALTEKILTTVQMAVIKELPLAQGKCIIVVSPIPALEAVTKASSFNEYLHYWRLNGFRDSKGNTIKHRLLWGKVADLKETLPKVHVVHTLGHQRVGIHVAGNTLADEAAKSAVAVATVAAVTRSSSKPDTEILAAIKATVDGTPYPKGFPNKYQYFMGSMLNAEVKLPGVGVREIPNKVVRPQLIKAAHEGVASAHAGVAATISLLQARYW</sequence>
<feature type="compositionally biased region" description="Polar residues" evidence="1">
    <location>
        <begin position="279"/>
        <end position="290"/>
    </location>
</feature>
<feature type="compositionally biased region" description="Basic and acidic residues" evidence="1">
    <location>
        <begin position="291"/>
        <end position="330"/>
    </location>
</feature>
<dbReference type="InterPro" id="IPR036397">
    <property type="entry name" value="RNaseH_sf"/>
</dbReference>
<evidence type="ECO:0000256" key="1">
    <source>
        <dbReference type="SAM" id="MobiDB-lite"/>
    </source>
</evidence>
<feature type="compositionally biased region" description="Basic and acidic residues" evidence="1">
    <location>
        <begin position="266"/>
        <end position="275"/>
    </location>
</feature>
<dbReference type="Pfam" id="PF20672">
    <property type="entry name" value="Gag_FV_central"/>
    <property type="match status" value="1"/>
</dbReference>
<feature type="compositionally biased region" description="Low complexity" evidence="1">
    <location>
        <begin position="374"/>
        <end position="385"/>
    </location>
</feature>
<dbReference type="SUPFAM" id="SSF53098">
    <property type="entry name" value="Ribonuclease H-like"/>
    <property type="match status" value="1"/>
</dbReference>
<proteinExistence type="predicted"/>
<protein>
    <submittedName>
        <fullName evidence="2">Uncharacterized protein</fullName>
    </submittedName>
</protein>
<feature type="region of interest" description="Disordered" evidence="1">
    <location>
        <begin position="206"/>
        <end position="387"/>
    </location>
</feature>
<evidence type="ECO:0000313" key="2">
    <source>
        <dbReference type="EMBL" id="KAJ1180192.1"/>
    </source>
</evidence>
<dbReference type="EMBL" id="JANPWB010000006">
    <property type="protein sequence ID" value="KAJ1180192.1"/>
    <property type="molecule type" value="Genomic_DNA"/>
</dbReference>
<gene>
    <name evidence="2" type="ORF">NDU88_005415</name>
</gene>